<name>A0A836A0F3_SHEEP</name>
<evidence type="ECO:0000313" key="1">
    <source>
        <dbReference type="EMBL" id="KAG5197945.1"/>
    </source>
</evidence>
<dbReference type="EMBL" id="JAEMGP010000018">
    <property type="protein sequence ID" value="KAG5197945.1"/>
    <property type="molecule type" value="Genomic_DNA"/>
</dbReference>
<organism evidence="1 2">
    <name type="scientific">Ovis aries</name>
    <name type="common">Sheep</name>
    <dbReference type="NCBI Taxonomy" id="9940"/>
    <lineage>
        <taxon>Eukaryota</taxon>
        <taxon>Metazoa</taxon>
        <taxon>Chordata</taxon>
        <taxon>Craniata</taxon>
        <taxon>Vertebrata</taxon>
        <taxon>Euteleostomi</taxon>
        <taxon>Mammalia</taxon>
        <taxon>Eutheria</taxon>
        <taxon>Laurasiatheria</taxon>
        <taxon>Artiodactyla</taxon>
        <taxon>Ruminantia</taxon>
        <taxon>Pecora</taxon>
        <taxon>Bovidae</taxon>
        <taxon>Caprinae</taxon>
        <taxon>Ovis</taxon>
    </lineage>
</organism>
<gene>
    <name evidence="1" type="ORF">JEQ12_007635</name>
</gene>
<reference evidence="1 2" key="1">
    <citation type="submission" date="2020-12" db="EMBL/GenBank/DDBJ databases">
        <title>De novo assembly of Tibetan sheep genome.</title>
        <authorList>
            <person name="Li X."/>
        </authorList>
    </citation>
    <scope>NUCLEOTIDE SEQUENCE [LARGE SCALE GENOMIC DNA]</scope>
    <source>
        <tissue evidence="1">Heart</tissue>
    </source>
</reference>
<sequence>MFQAGLEERFCCGVAGCRCGGHTGLLLSPALSSPVASALLAWLRKAQEARISQPSLHVADSSFSLCPGLVCSAFSFQVKKRVGGPRPGSSLFLVPQDIKTNATSCALGGGRRRPVGVRK</sequence>
<dbReference type="AlphaFoldDB" id="A0A836A0F3"/>
<proteinExistence type="predicted"/>
<protein>
    <submittedName>
        <fullName evidence="1">Uncharacterized protein</fullName>
    </submittedName>
</protein>
<comment type="caution">
    <text evidence="1">The sequence shown here is derived from an EMBL/GenBank/DDBJ whole genome shotgun (WGS) entry which is preliminary data.</text>
</comment>
<dbReference type="Proteomes" id="UP000664991">
    <property type="component" value="Unassembled WGS sequence"/>
</dbReference>
<accession>A0A836A0F3</accession>
<evidence type="ECO:0000313" key="2">
    <source>
        <dbReference type="Proteomes" id="UP000664991"/>
    </source>
</evidence>